<organism evidence="15 16">
    <name type="scientific">Nezara viridula</name>
    <name type="common">Southern green stink bug</name>
    <name type="synonym">Cimex viridulus</name>
    <dbReference type="NCBI Taxonomy" id="85310"/>
    <lineage>
        <taxon>Eukaryota</taxon>
        <taxon>Metazoa</taxon>
        <taxon>Ecdysozoa</taxon>
        <taxon>Arthropoda</taxon>
        <taxon>Hexapoda</taxon>
        <taxon>Insecta</taxon>
        <taxon>Pterygota</taxon>
        <taxon>Neoptera</taxon>
        <taxon>Paraneoptera</taxon>
        <taxon>Hemiptera</taxon>
        <taxon>Heteroptera</taxon>
        <taxon>Panheteroptera</taxon>
        <taxon>Pentatomomorpha</taxon>
        <taxon>Pentatomoidea</taxon>
        <taxon>Pentatomidae</taxon>
        <taxon>Pentatominae</taxon>
        <taxon>Nezara</taxon>
    </lineage>
</organism>
<dbReference type="PRINTS" id="PR00463">
    <property type="entry name" value="EP450I"/>
</dbReference>
<gene>
    <name evidence="15" type="ORF">NEZAVI_LOCUS5234</name>
</gene>
<keyword evidence="8" id="KW-0492">Microsome</keyword>
<evidence type="ECO:0000256" key="11">
    <source>
        <dbReference type="ARBA" id="ARBA00023033"/>
    </source>
</evidence>
<evidence type="ECO:0000313" key="15">
    <source>
        <dbReference type="EMBL" id="CAH1394832.1"/>
    </source>
</evidence>
<keyword evidence="7" id="KW-0256">Endoplasmic reticulum</keyword>
<protein>
    <recommendedName>
        <fullName evidence="17">Cytochrome P450</fullName>
    </recommendedName>
</protein>
<dbReference type="AlphaFoldDB" id="A0A9P0H4V6"/>
<evidence type="ECO:0000256" key="10">
    <source>
        <dbReference type="ARBA" id="ARBA00023004"/>
    </source>
</evidence>
<dbReference type="PRINTS" id="PR00385">
    <property type="entry name" value="P450"/>
</dbReference>
<comment type="cofactor">
    <cofactor evidence="1 13">
        <name>heme</name>
        <dbReference type="ChEBI" id="CHEBI:30413"/>
    </cofactor>
</comment>
<comment type="subcellular location">
    <subcellularLocation>
        <location evidence="3">Endoplasmic reticulum membrane</location>
        <topology evidence="3">Peripheral membrane protein</topology>
    </subcellularLocation>
    <subcellularLocation>
        <location evidence="2">Microsome membrane</location>
        <topology evidence="2">Peripheral membrane protein</topology>
    </subcellularLocation>
</comment>
<dbReference type="PROSITE" id="PS00086">
    <property type="entry name" value="CYTOCHROME_P450"/>
    <property type="match status" value="1"/>
</dbReference>
<dbReference type="InterPro" id="IPR001128">
    <property type="entry name" value="Cyt_P450"/>
</dbReference>
<evidence type="ECO:0000256" key="1">
    <source>
        <dbReference type="ARBA" id="ARBA00001971"/>
    </source>
</evidence>
<evidence type="ECO:0000313" key="16">
    <source>
        <dbReference type="Proteomes" id="UP001152798"/>
    </source>
</evidence>
<evidence type="ECO:0000256" key="4">
    <source>
        <dbReference type="ARBA" id="ARBA00010617"/>
    </source>
</evidence>
<dbReference type="InterPro" id="IPR036396">
    <property type="entry name" value="Cyt_P450_sf"/>
</dbReference>
<evidence type="ECO:0000256" key="7">
    <source>
        <dbReference type="ARBA" id="ARBA00022824"/>
    </source>
</evidence>
<keyword evidence="6 13" id="KW-0479">Metal-binding</keyword>
<accession>A0A9P0H4V6</accession>
<evidence type="ECO:0000256" key="14">
    <source>
        <dbReference type="RuleBase" id="RU000461"/>
    </source>
</evidence>
<dbReference type="GO" id="GO:0016705">
    <property type="term" value="F:oxidoreductase activity, acting on paired donors, with incorporation or reduction of molecular oxygen"/>
    <property type="evidence" value="ECO:0007669"/>
    <property type="project" value="InterPro"/>
</dbReference>
<keyword evidence="12" id="KW-0472">Membrane</keyword>
<dbReference type="Proteomes" id="UP001152798">
    <property type="component" value="Chromosome 3"/>
</dbReference>
<evidence type="ECO:0000256" key="9">
    <source>
        <dbReference type="ARBA" id="ARBA00023002"/>
    </source>
</evidence>
<keyword evidence="10 13" id="KW-0408">Iron</keyword>
<comment type="similarity">
    <text evidence="4 14">Belongs to the cytochrome P450 family.</text>
</comment>
<dbReference type="FunFam" id="1.10.630.10:FF:000042">
    <property type="entry name" value="Cytochrome P450"/>
    <property type="match status" value="1"/>
</dbReference>
<dbReference type="CDD" id="cd11056">
    <property type="entry name" value="CYP6-like"/>
    <property type="match status" value="1"/>
</dbReference>
<dbReference type="GO" id="GO:0005789">
    <property type="term" value="C:endoplasmic reticulum membrane"/>
    <property type="evidence" value="ECO:0007669"/>
    <property type="project" value="UniProtKB-SubCell"/>
</dbReference>
<evidence type="ECO:0000256" key="8">
    <source>
        <dbReference type="ARBA" id="ARBA00022848"/>
    </source>
</evidence>
<reference evidence="15" key="1">
    <citation type="submission" date="2022-01" db="EMBL/GenBank/DDBJ databases">
        <authorList>
            <person name="King R."/>
        </authorList>
    </citation>
    <scope>NUCLEOTIDE SEQUENCE</scope>
</reference>
<proteinExistence type="inferred from homology"/>
<evidence type="ECO:0000256" key="3">
    <source>
        <dbReference type="ARBA" id="ARBA00004406"/>
    </source>
</evidence>
<dbReference type="GO" id="GO:0004497">
    <property type="term" value="F:monooxygenase activity"/>
    <property type="evidence" value="ECO:0007669"/>
    <property type="project" value="UniProtKB-KW"/>
</dbReference>
<evidence type="ECO:0000256" key="13">
    <source>
        <dbReference type="PIRSR" id="PIRSR602401-1"/>
    </source>
</evidence>
<dbReference type="OrthoDB" id="2789670at2759"/>
<dbReference type="PANTHER" id="PTHR24292:SF54">
    <property type="entry name" value="CYP9F3-RELATED"/>
    <property type="match status" value="1"/>
</dbReference>
<evidence type="ECO:0000256" key="6">
    <source>
        <dbReference type="ARBA" id="ARBA00022723"/>
    </source>
</evidence>
<sequence length="506" mass="58644">MCFLFESLCADLLLVVLTLLFVLYRFSTSTYGYWAERQVPFVPPVPLFGNSLTTALGIHPLVTKQKMNYEFFGNNRYGGTYAFRRPTFFIKDPELVEQVLIKDFSTFYNRGLKVDTKLDPLSNHLVNLEDSRWKNLRNKLTPAFSSSKMKIIHEQLLECSDQLVECLSVYEQTGQPFDTKAIMAKFTVFVIGSIAFGLSLSTLTDPECEFCKMGDKMFKPTFKGRLRFALRSQFPTLMRLFNWKGLSKETENFFFNLVKSTVDYREKNNIQRNDFLQILMELRKQDQQNNGKDDMKFDEELMTANAFVFFLAGYDTTATTISFMLFELAQNSEIQEQAYNEIQEKIKKYNGVPTYEAVKEMTFLDKVLSETLRRYPPASAIVRQARSPYQVPDSSLVLPKGSMVYIPIYSLQHDPKYYTDPEKFDPSRFDDESRIVKGTYLPFGDGPRICIGQRLAKVEVKVAVIKILMRYKISVNDKTIRPLKYHPKTLFLTPIGGLWLNLTRRI</sequence>
<keyword evidence="11 14" id="KW-0503">Monooxygenase</keyword>
<dbReference type="EMBL" id="OV725079">
    <property type="protein sequence ID" value="CAH1394832.1"/>
    <property type="molecule type" value="Genomic_DNA"/>
</dbReference>
<dbReference type="GO" id="GO:0020037">
    <property type="term" value="F:heme binding"/>
    <property type="evidence" value="ECO:0007669"/>
    <property type="project" value="InterPro"/>
</dbReference>
<dbReference type="PANTHER" id="PTHR24292">
    <property type="entry name" value="CYTOCHROME P450"/>
    <property type="match status" value="1"/>
</dbReference>
<evidence type="ECO:0008006" key="17">
    <source>
        <dbReference type="Google" id="ProtNLM"/>
    </source>
</evidence>
<keyword evidence="16" id="KW-1185">Reference proteome</keyword>
<dbReference type="SUPFAM" id="SSF48264">
    <property type="entry name" value="Cytochrome P450"/>
    <property type="match status" value="1"/>
</dbReference>
<keyword evidence="5 13" id="KW-0349">Heme</keyword>
<evidence type="ECO:0000256" key="5">
    <source>
        <dbReference type="ARBA" id="ARBA00022617"/>
    </source>
</evidence>
<evidence type="ECO:0000256" key="2">
    <source>
        <dbReference type="ARBA" id="ARBA00004174"/>
    </source>
</evidence>
<keyword evidence="9 14" id="KW-0560">Oxidoreductase</keyword>
<dbReference type="InterPro" id="IPR017972">
    <property type="entry name" value="Cyt_P450_CS"/>
</dbReference>
<name>A0A9P0H4V6_NEZVI</name>
<dbReference type="GO" id="GO:0005506">
    <property type="term" value="F:iron ion binding"/>
    <property type="evidence" value="ECO:0007669"/>
    <property type="project" value="InterPro"/>
</dbReference>
<dbReference type="InterPro" id="IPR050476">
    <property type="entry name" value="Insect_CytP450_Detox"/>
</dbReference>
<feature type="binding site" description="axial binding residue" evidence="13">
    <location>
        <position position="450"/>
    </location>
    <ligand>
        <name>heme</name>
        <dbReference type="ChEBI" id="CHEBI:30413"/>
    </ligand>
    <ligandPart>
        <name>Fe</name>
        <dbReference type="ChEBI" id="CHEBI:18248"/>
    </ligandPart>
</feature>
<dbReference type="Gene3D" id="1.10.630.10">
    <property type="entry name" value="Cytochrome P450"/>
    <property type="match status" value="1"/>
</dbReference>
<evidence type="ECO:0000256" key="12">
    <source>
        <dbReference type="ARBA" id="ARBA00023136"/>
    </source>
</evidence>
<dbReference type="Pfam" id="PF00067">
    <property type="entry name" value="p450"/>
    <property type="match status" value="1"/>
</dbReference>
<dbReference type="InterPro" id="IPR002401">
    <property type="entry name" value="Cyt_P450_E_grp-I"/>
</dbReference>